<keyword evidence="2" id="KW-1185">Reference proteome</keyword>
<evidence type="ECO:0000313" key="1">
    <source>
        <dbReference type="EMBL" id="KAF4655596.1"/>
    </source>
</evidence>
<organism evidence="1 2">
    <name type="scientific">Perkinsus chesapeaki</name>
    <name type="common">Clam parasite</name>
    <name type="synonym">Perkinsus andrewsi</name>
    <dbReference type="NCBI Taxonomy" id="330153"/>
    <lineage>
        <taxon>Eukaryota</taxon>
        <taxon>Sar</taxon>
        <taxon>Alveolata</taxon>
        <taxon>Perkinsozoa</taxon>
        <taxon>Perkinsea</taxon>
        <taxon>Perkinsida</taxon>
        <taxon>Perkinsidae</taxon>
        <taxon>Perkinsus</taxon>
    </lineage>
</organism>
<name>A0A7J6L8X9_PERCH</name>
<accession>A0A7J6L8X9</accession>
<protein>
    <submittedName>
        <fullName evidence="1">Uncharacterized protein</fullName>
    </submittedName>
</protein>
<feature type="non-terminal residue" evidence="1">
    <location>
        <position position="1"/>
    </location>
</feature>
<dbReference type="Proteomes" id="UP000591131">
    <property type="component" value="Unassembled WGS sequence"/>
</dbReference>
<dbReference type="AlphaFoldDB" id="A0A7J6L8X9"/>
<gene>
    <name evidence="1" type="ORF">FOL47_009353</name>
</gene>
<proteinExistence type="predicted"/>
<reference evidence="1 2" key="1">
    <citation type="submission" date="2020-04" db="EMBL/GenBank/DDBJ databases">
        <title>Perkinsus chesapeaki whole genome sequence.</title>
        <authorList>
            <person name="Bogema D.R."/>
        </authorList>
    </citation>
    <scope>NUCLEOTIDE SEQUENCE [LARGE SCALE GENOMIC DNA]</scope>
    <source>
        <strain evidence="1">ATCC PRA-425</strain>
    </source>
</reference>
<sequence>MLAPSIFLEEYGKTRLRVTHNSSQADESTRDMRVTLRWAVACDIVEFSESWGIELIREHYLVEEILIELMQSIVLSPRGSGSPNTLAAIKFIRRLGLTRDDRIQTLVDGIAEEFKDALVDGTSSLEIAKSSAISEVLGLSLHQLFRITHSARSSLLGVDNKGYFDDYFARVCYESANREARAFLNSVSSQSSTKQLATNVDEMLVWPTTDAIEEALTTCKAKWVIYPQETTDTFEDSSITSMATIPKTAEKNELVILSDLLKSSVEEEQRFDDEMAGIVTKLSGRSPPPAALAKSPLLEKSNGPDEYPRILADTVERHQQLQGVMSEGGGGGVNSLLDTFVTWAIQQRMASTDSNVHRVLDYRSMRWSILLHLLWGFAVLVKSDFAGLI</sequence>
<dbReference type="EMBL" id="JAAPAO010000648">
    <property type="protein sequence ID" value="KAF4655596.1"/>
    <property type="molecule type" value="Genomic_DNA"/>
</dbReference>
<evidence type="ECO:0000313" key="2">
    <source>
        <dbReference type="Proteomes" id="UP000591131"/>
    </source>
</evidence>
<comment type="caution">
    <text evidence="1">The sequence shown here is derived from an EMBL/GenBank/DDBJ whole genome shotgun (WGS) entry which is preliminary data.</text>
</comment>